<dbReference type="Proteomes" id="UP000436006">
    <property type="component" value="Unassembled WGS sequence"/>
</dbReference>
<keyword evidence="2" id="KW-1185">Reference proteome</keyword>
<evidence type="ECO:0000313" key="1">
    <source>
        <dbReference type="EMBL" id="MVM32071.1"/>
    </source>
</evidence>
<proteinExistence type="predicted"/>
<evidence type="ECO:0000313" key="2">
    <source>
        <dbReference type="Proteomes" id="UP000436006"/>
    </source>
</evidence>
<dbReference type="EMBL" id="WPIN01000006">
    <property type="protein sequence ID" value="MVM32071.1"/>
    <property type="molecule type" value="Genomic_DNA"/>
</dbReference>
<organism evidence="1 2">
    <name type="scientific">Spirosoma arboris</name>
    <dbReference type="NCBI Taxonomy" id="2682092"/>
    <lineage>
        <taxon>Bacteria</taxon>
        <taxon>Pseudomonadati</taxon>
        <taxon>Bacteroidota</taxon>
        <taxon>Cytophagia</taxon>
        <taxon>Cytophagales</taxon>
        <taxon>Cytophagaceae</taxon>
        <taxon>Spirosoma</taxon>
    </lineage>
</organism>
<sequence length="169" mass="19842">MIAEESEDDSEFSFVTARGIKYLVYFKEADGYVPFASFAQDTKMFGFGPTKETRPGGKLLKDMQVVIAIFEVLYYYISKYPNRILLFVCSDESIWYPGPENKHPRYAKWRSNKFSEWFEDWQRTGVMQAEKIDYNLYGELHCSCLFRSGNPYEVEVRQVIDQTILSKQP</sequence>
<name>A0A7K1SE63_9BACT</name>
<gene>
    <name evidence="1" type="ORF">GO755_18625</name>
</gene>
<dbReference type="AlphaFoldDB" id="A0A7K1SE63"/>
<comment type="caution">
    <text evidence="1">The sequence shown here is derived from an EMBL/GenBank/DDBJ whole genome shotgun (WGS) entry which is preliminary data.</text>
</comment>
<protein>
    <submittedName>
        <fullName evidence="1">Uncharacterized protein</fullName>
    </submittedName>
</protein>
<reference evidence="1 2" key="1">
    <citation type="submission" date="2019-12" db="EMBL/GenBank/DDBJ databases">
        <title>Spirosoma sp. HMF4905 genome sequencing and assembly.</title>
        <authorList>
            <person name="Kang H."/>
            <person name="Cha I."/>
            <person name="Kim H."/>
            <person name="Joh K."/>
        </authorList>
    </citation>
    <scope>NUCLEOTIDE SEQUENCE [LARGE SCALE GENOMIC DNA]</scope>
    <source>
        <strain evidence="1 2">HMF4905</strain>
    </source>
</reference>
<accession>A0A7K1SE63</accession>
<dbReference type="RefSeq" id="WP_157586767.1">
    <property type="nucleotide sequence ID" value="NZ_WPIN01000006.1"/>
</dbReference>